<dbReference type="AlphaFoldDB" id="A0A9N9PBQ1"/>
<dbReference type="Proteomes" id="UP000789396">
    <property type="component" value="Unassembled WGS sequence"/>
</dbReference>
<feature type="non-terminal residue" evidence="1">
    <location>
        <position position="1"/>
    </location>
</feature>
<accession>A0A9N9PBQ1</accession>
<dbReference type="Gene3D" id="3.80.10.10">
    <property type="entry name" value="Ribonuclease Inhibitor"/>
    <property type="match status" value="1"/>
</dbReference>
<feature type="non-terminal residue" evidence="1">
    <location>
        <position position="40"/>
    </location>
</feature>
<protein>
    <submittedName>
        <fullName evidence="1">8097_t:CDS:1</fullName>
    </submittedName>
</protein>
<organism evidence="1 2">
    <name type="scientific">Racocetra fulgida</name>
    <dbReference type="NCBI Taxonomy" id="60492"/>
    <lineage>
        <taxon>Eukaryota</taxon>
        <taxon>Fungi</taxon>
        <taxon>Fungi incertae sedis</taxon>
        <taxon>Mucoromycota</taxon>
        <taxon>Glomeromycotina</taxon>
        <taxon>Glomeromycetes</taxon>
        <taxon>Diversisporales</taxon>
        <taxon>Gigasporaceae</taxon>
        <taxon>Racocetra</taxon>
    </lineage>
</organism>
<dbReference type="OrthoDB" id="120976at2759"/>
<comment type="caution">
    <text evidence="1">The sequence shown here is derived from an EMBL/GenBank/DDBJ whole genome shotgun (WGS) entry which is preliminary data.</text>
</comment>
<dbReference type="SUPFAM" id="SSF52047">
    <property type="entry name" value="RNI-like"/>
    <property type="match status" value="1"/>
</dbReference>
<evidence type="ECO:0000313" key="2">
    <source>
        <dbReference type="Proteomes" id="UP000789396"/>
    </source>
</evidence>
<name>A0A9N9PBQ1_9GLOM</name>
<reference evidence="1" key="1">
    <citation type="submission" date="2021-06" db="EMBL/GenBank/DDBJ databases">
        <authorList>
            <person name="Kallberg Y."/>
            <person name="Tangrot J."/>
            <person name="Rosling A."/>
        </authorList>
    </citation>
    <scope>NUCLEOTIDE SEQUENCE</scope>
    <source>
        <strain evidence="1">IN212</strain>
    </source>
</reference>
<dbReference type="InterPro" id="IPR032675">
    <property type="entry name" value="LRR_dom_sf"/>
</dbReference>
<proteinExistence type="predicted"/>
<keyword evidence="2" id="KW-1185">Reference proteome</keyword>
<evidence type="ECO:0000313" key="1">
    <source>
        <dbReference type="EMBL" id="CAG8807274.1"/>
    </source>
</evidence>
<gene>
    <name evidence="1" type="ORF">RFULGI_LOCUS18366</name>
</gene>
<dbReference type="EMBL" id="CAJVPZ010079847">
    <property type="protein sequence ID" value="CAG8807274.1"/>
    <property type="molecule type" value="Genomic_DNA"/>
</dbReference>
<sequence length="40" mass="4446">EKALAETLCKNTTLINLDLYGNNLDKLAENTLAEALRKNI</sequence>